<dbReference type="EMBL" id="AE001437">
    <property type="protein sequence ID" value="AAK81112.1"/>
    <property type="molecule type" value="Genomic_DNA"/>
</dbReference>
<organism evidence="1 2">
    <name type="scientific">Clostridium acetobutylicum (strain ATCC 824 / DSM 792 / JCM 1419 / IAM 19013 / LMG 5710 / NBRC 13948 / NRRL B-527 / VKM B-1787 / 2291 / W)</name>
    <dbReference type="NCBI Taxonomy" id="272562"/>
    <lineage>
        <taxon>Bacteria</taxon>
        <taxon>Bacillati</taxon>
        <taxon>Bacillota</taxon>
        <taxon>Clostridia</taxon>
        <taxon>Eubacteriales</taxon>
        <taxon>Clostridiaceae</taxon>
        <taxon>Clostridium</taxon>
    </lineage>
</organism>
<dbReference type="HOGENOM" id="CLU_2914140_0_0_9"/>
<name>Q97ED8_CLOAB</name>
<accession>Q97ED8</accession>
<dbReference type="Proteomes" id="UP000000814">
    <property type="component" value="Chromosome"/>
</dbReference>
<evidence type="ECO:0000313" key="1">
    <source>
        <dbReference type="EMBL" id="AAK81112.1"/>
    </source>
</evidence>
<dbReference type="KEGG" id="cac:CA_C3175"/>
<sequence length="61" mass="7410">MKKYKKGLLTHIFFYSIVIISSKTMTEKSKQKYAFREWELVRTHKLKLLKITPELQAEIYM</sequence>
<protein>
    <submittedName>
        <fullName evidence="1">Uncharacterized protein</fullName>
    </submittedName>
</protein>
<dbReference type="PIR" id="E97290">
    <property type="entry name" value="E97290"/>
</dbReference>
<gene>
    <name evidence="1" type="ordered locus">CA_C3175</name>
</gene>
<reference evidence="1 2" key="1">
    <citation type="journal article" date="2001" name="J. Bacteriol.">
        <title>Genome sequence and comparative analysis of the solvent-producing bacterium Clostridium acetobutylicum.</title>
        <authorList>
            <person name="Nolling J."/>
            <person name="Breton G."/>
            <person name="Omelchenko M.V."/>
            <person name="Makarova K.S."/>
            <person name="Zeng Q."/>
            <person name="Gibson R."/>
            <person name="Lee H.M."/>
            <person name="Dubois J."/>
            <person name="Qiu D."/>
            <person name="Hitti J."/>
            <person name="Wolf Y.I."/>
            <person name="Tatusov R.L."/>
            <person name="Sabathe F."/>
            <person name="Doucette-Stamm L."/>
            <person name="Soucaille P."/>
            <person name="Daly M.J."/>
            <person name="Bennett G.N."/>
            <person name="Koonin E.V."/>
            <person name="Smith D.R."/>
        </authorList>
    </citation>
    <scope>NUCLEOTIDE SEQUENCE [LARGE SCALE GENOMIC DNA]</scope>
    <source>
        <strain evidence="2">ATCC 824 / DSM 792 / JCM 1419 / LMG 5710 / VKM B-1787</strain>
    </source>
</reference>
<keyword evidence="2" id="KW-1185">Reference proteome</keyword>
<proteinExistence type="predicted"/>
<dbReference type="OrthoDB" id="9888705at2"/>
<dbReference type="AlphaFoldDB" id="Q97ED8"/>
<evidence type="ECO:0000313" key="2">
    <source>
        <dbReference type="Proteomes" id="UP000000814"/>
    </source>
</evidence>